<feature type="binding site" evidence="5">
    <location>
        <position position="616"/>
    </location>
    <ligand>
        <name>Fe(3+)</name>
        <dbReference type="ChEBI" id="CHEBI:29034"/>
        <label>2</label>
    </ligand>
</feature>
<feature type="disulfide bond" evidence="6">
    <location>
        <begin position="190"/>
        <end position="216"/>
    </location>
</feature>
<dbReference type="PRINTS" id="PR00422">
    <property type="entry name" value="TRANSFERRIN"/>
</dbReference>
<feature type="disulfide bond" evidence="6">
    <location>
        <begin position="392"/>
        <end position="410"/>
    </location>
</feature>
<feature type="binding site" evidence="4">
    <location>
        <position position="150"/>
    </location>
    <ligand>
        <name>hydrogencarbonate</name>
        <dbReference type="ChEBI" id="CHEBI:17544"/>
        <label>1</label>
    </ligand>
</feature>
<evidence type="ECO:0000256" key="6">
    <source>
        <dbReference type="PIRSR" id="PIRSR002549-4"/>
    </source>
</evidence>
<feature type="disulfide bond" evidence="6">
    <location>
        <begin position="141"/>
        <end position="237"/>
    </location>
</feature>
<feature type="disulfide bond" evidence="6">
    <location>
        <begin position="382"/>
        <end position="419"/>
    </location>
</feature>
<dbReference type="PROSITE" id="PS51257">
    <property type="entry name" value="PROKAR_LIPOPROTEIN"/>
    <property type="match status" value="1"/>
</dbReference>
<dbReference type="GO" id="GO:0005769">
    <property type="term" value="C:early endosome"/>
    <property type="evidence" value="ECO:0007669"/>
    <property type="project" value="TreeGrafter"/>
</dbReference>
<feature type="binding site" evidence="4">
    <location>
        <position position="491"/>
    </location>
    <ligand>
        <name>hydrogencarbonate</name>
        <dbReference type="ChEBI" id="CHEBI:17544"/>
        <label>1</label>
    </ligand>
</feature>
<feature type="binding site" evidence="4">
    <location>
        <position position="147"/>
    </location>
    <ligand>
        <name>hydrogencarbonate</name>
        <dbReference type="ChEBI" id="CHEBI:17544"/>
        <label>1</label>
    </ligand>
</feature>
<keyword evidence="3" id="KW-0410">Iron transport</keyword>
<keyword evidence="3 5" id="KW-0479">Metal-binding</keyword>
<dbReference type="CDD" id="cd13529">
    <property type="entry name" value="PBP2_transferrin"/>
    <property type="match status" value="2"/>
</dbReference>
<dbReference type="SUPFAM" id="SSF53850">
    <property type="entry name" value="Periplasmic binding protein-like II"/>
    <property type="match status" value="2"/>
</dbReference>
<evidence type="ECO:0000256" key="1">
    <source>
        <dbReference type="ARBA" id="ARBA00022737"/>
    </source>
</evidence>
<dbReference type="PANTHER" id="PTHR11485:SF57">
    <property type="entry name" value="TRANSFERRIN"/>
    <property type="match status" value="1"/>
</dbReference>
<feature type="disulfide bond" evidence="6">
    <location>
        <begin position="213"/>
        <end position="222"/>
    </location>
</feature>
<dbReference type="PIRSF" id="PIRSF002549">
    <property type="entry name" value="Transferrin"/>
    <property type="match status" value="1"/>
</dbReference>
<sequence length="704" mass="78559">MRYSRPGLYFSVFLIISCYVQYSLCLLEDYKICVPNQYMAECKRMVEVGAATGGSIKLQCIGARDRVDCIHQIQKKVADFTFMEPEDMYIISKKFDENFIIFKEVRTKVEPTSEFRYEAVAVVKNDLNLKNLQSIKGLKSCHTGVGRNVGYKIPLTKLKNYGVLGNVNDETKSPRENELKAFSQLFSKACIVGQWSPDPKVNEAWKKKYSNLCDLCEDPAKCDYPDKNSGYEGALNCLTGKNGGDIAWTKIKFVKEYFGLTPDFKAKAPKEQYSFLCPDGKTVPLTETPCTWAARPWPGFVANNGIETNTQDLTQLRNYISELNKLGESSGADWLTHVLGIDGNTTAVDNKETQTPKQYLVKANYEDVIGRVVKPIKPIRWCVTSPEGMSKCLAFKDAAFSRDIRPTFECIREESSKVCLKQIGDGAADVITLDATAAILARKNQNMRPILKEQYGNEKDLLAVAVVNKNSKVKNFEDLKGLRSCHTAYMRTTGWVAPVYNLLENKLIKTDQCPYTKGVAEFFSGGSCVPGIKDEEKDAPESLEKICPKDTHVTYTPLQCLKSGDGDVAFIKQVKVNEAIEEGLFKPDEIEYVCSKTGRAPITKAAECNLGVVPPHMVITSNSKSNVEINTIKHAILSAANLFSKRPEVFKLFGSFMGKPDVLFMNPATSVEVLPEQPTELENNYYAGMLTKVMSCSDKKTNNV</sequence>
<feature type="binding site" evidence="4">
    <location>
        <position position="143"/>
    </location>
    <ligand>
        <name>hydrogencarbonate</name>
        <dbReference type="ChEBI" id="CHEBI:17544"/>
        <label>1</label>
    </ligand>
</feature>
<accession>A0A8D8U894</accession>
<dbReference type="SMART" id="SM00094">
    <property type="entry name" value="TR_FER"/>
    <property type="match status" value="2"/>
</dbReference>
<feature type="binding site" evidence="5">
    <location>
        <position position="231"/>
    </location>
    <ligand>
        <name>Fe(3+)</name>
        <dbReference type="ChEBI" id="CHEBI:29034"/>
        <label>1</label>
    </ligand>
</feature>
<keyword evidence="2 6" id="KW-1015">Disulfide bond</keyword>
<protein>
    <recommendedName>
        <fullName evidence="3">Transferrin</fullName>
    </recommendedName>
</protein>
<keyword evidence="3" id="KW-0406">Ion transport</keyword>
<evidence type="ECO:0000256" key="5">
    <source>
        <dbReference type="PIRSR" id="PIRSR002549-3"/>
    </source>
</evidence>
<reference evidence="9" key="1">
    <citation type="submission" date="2021-05" db="EMBL/GenBank/DDBJ databases">
        <authorList>
            <person name="Alioto T."/>
            <person name="Alioto T."/>
            <person name="Gomez Garrido J."/>
        </authorList>
    </citation>
    <scope>NUCLEOTIDE SEQUENCE</scope>
</reference>
<dbReference type="EMBL" id="HBUF01340481">
    <property type="protein sequence ID" value="CAG6702400.1"/>
    <property type="molecule type" value="Transcribed_RNA"/>
</dbReference>
<dbReference type="InterPro" id="IPR001156">
    <property type="entry name" value="Transferrin-like_dom"/>
</dbReference>
<organism evidence="9">
    <name type="scientific">Cacopsylla melanoneura</name>
    <dbReference type="NCBI Taxonomy" id="428564"/>
    <lineage>
        <taxon>Eukaryota</taxon>
        <taxon>Metazoa</taxon>
        <taxon>Ecdysozoa</taxon>
        <taxon>Arthropoda</taxon>
        <taxon>Hexapoda</taxon>
        <taxon>Insecta</taxon>
        <taxon>Pterygota</taxon>
        <taxon>Neoptera</taxon>
        <taxon>Paraneoptera</taxon>
        <taxon>Hemiptera</taxon>
        <taxon>Sternorrhyncha</taxon>
        <taxon>Psylloidea</taxon>
        <taxon>Psyllidae</taxon>
        <taxon>Psyllinae</taxon>
        <taxon>Cacopsylla</taxon>
    </lineage>
</organism>
<comment type="function">
    <text evidence="3">Transferrins are iron binding transport proteins which bind Fe(3+) ion in association with the binding of an anion, usually bicarbonate.</text>
</comment>
<keyword evidence="7" id="KW-0472">Membrane</keyword>
<evidence type="ECO:0000256" key="4">
    <source>
        <dbReference type="PIRSR" id="PIRSR002549-2"/>
    </source>
</evidence>
<evidence type="ECO:0000256" key="7">
    <source>
        <dbReference type="SAM" id="Phobius"/>
    </source>
</evidence>
<feature type="disulfide bond" evidence="6">
    <location>
        <begin position="485"/>
        <end position="560"/>
    </location>
</feature>
<dbReference type="GO" id="GO:0006826">
    <property type="term" value="P:iron ion transport"/>
    <property type="evidence" value="ECO:0007669"/>
    <property type="project" value="UniProtKB-KW"/>
</dbReference>
<dbReference type="GO" id="GO:0046872">
    <property type="term" value="F:metal ion binding"/>
    <property type="evidence" value="ECO:0007669"/>
    <property type="project" value="UniProtKB-KW"/>
</dbReference>
<feature type="binding site" evidence="5">
    <location>
        <position position="555"/>
    </location>
    <ligand>
        <name>Fe(3+)</name>
        <dbReference type="ChEBI" id="CHEBI:29034"/>
        <label>2</label>
    </ligand>
</feature>
<dbReference type="Pfam" id="PF00405">
    <property type="entry name" value="Transferrin"/>
    <property type="match status" value="2"/>
</dbReference>
<dbReference type="PROSITE" id="PS51408">
    <property type="entry name" value="TRANSFERRIN_LIKE_4"/>
    <property type="match status" value="2"/>
</dbReference>
<feature type="binding site" evidence="5">
    <location>
        <position position="117"/>
    </location>
    <ligand>
        <name>Fe(3+)</name>
        <dbReference type="ChEBI" id="CHEBI:29034"/>
        <label>1</label>
    </ligand>
</feature>
<dbReference type="Gene3D" id="3.40.190.10">
    <property type="entry name" value="Periplasmic binding protein-like II"/>
    <property type="match status" value="3"/>
</dbReference>
<keyword evidence="7" id="KW-0812">Transmembrane</keyword>
<comment type="similarity">
    <text evidence="3">Belongs to the transferrin family.</text>
</comment>
<feature type="binding site" evidence="4">
    <location>
        <position position="494"/>
    </location>
    <ligand>
        <name>hydrogencarbonate</name>
        <dbReference type="ChEBI" id="CHEBI:17544"/>
        <label>1</label>
    </ligand>
</feature>
<dbReference type="PANTHER" id="PTHR11485">
    <property type="entry name" value="TRANSFERRIN"/>
    <property type="match status" value="1"/>
</dbReference>
<keyword evidence="7" id="KW-1133">Transmembrane helix</keyword>
<evidence type="ECO:0000313" key="9">
    <source>
        <dbReference type="EMBL" id="CAG6702400.1"/>
    </source>
</evidence>
<dbReference type="GO" id="GO:0055037">
    <property type="term" value="C:recycling endosome"/>
    <property type="evidence" value="ECO:0007669"/>
    <property type="project" value="TreeGrafter"/>
</dbReference>
<evidence type="ECO:0000256" key="2">
    <source>
        <dbReference type="ARBA" id="ARBA00023157"/>
    </source>
</evidence>
<feature type="binding site" evidence="4">
    <location>
        <position position="487"/>
    </location>
    <ligand>
        <name>hydrogencarbonate</name>
        <dbReference type="ChEBI" id="CHEBI:17544"/>
        <label>2</label>
    </ligand>
</feature>
<feature type="disulfide bond" evidence="6">
    <location>
        <begin position="277"/>
        <end position="290"/>
    </location>
</feature>
<keyword evidence="3" id="KW-0813">Transport</keyword>
<feature type="disulfide bond" evidence="6">
    <location>
        <begin position="42"/>
        <end position="60"/>
    </location>
</feature>
<feature type="domain" description="Transferrin-like" evidence="8">
    <location>
        <begin position="379"/>
        <end position="686"/>
    </location>
</feature>
<feature type="disulfide bond" evidence="6">
    <location>
        <begin position="594"/>
        <end position="608"/>
    </location>
</feature>
<name>A0A8D8U894_9HEMI</name>
<dbReference type="GO" id="GO:0005615">
    <property type="term" value="C:extracellular space"/>
    <property type="evidence" value="ECO:0007669"/>
    <property type="project" value="InterPro"/>
</dbReference>
<feature type="disulfide bond" evidence="6">
    <location>
        <begin position="513"/>
        <end position="696"/>
    </location>
</feature>
<dbReference type="InterPro" id="IPR016357">
    <property type="entry name" value="Transferrin"/>
</dbReference>
<evidence type="ECO:0000256" key="3">
    <source>
        <dbReference type="PIRNR" id="PIRNR002549"/>
    </source>
</evidence>
<keyword evidence="1" id="KW-0677">Repeat</keyword>
<evidence type="ECO:0000259" key="8">
    <source>
        <dbReference type="PROSITE" id="PS51408"/>
    </source>
</evidence>
<dbReference type="AlphaFoldDB" id="A0A8D8U894"/>
<proteinExistence type="inferred from homology"/>
<feature type="transmembrane region" description="Helical" evidence="7">
    <location>
        <begin position="7"/>
        <end position="24"/>
    </location>
</feature>
<dbReference type="GO" id="GO:0005886">
    <property type="term" value="C:plasma membrane"/>
    <property type="evidence" value="ECO:0007669"/>
    <property type="project" value="TreeGrafter"/>
</dbReference>
<feature type="domain" description="Transferrin-like" evidence="8">
    <location>
        <begin position="30"/>
        <end position="373"/>
    </location>
</feature>
<keyword evidence="3 5" id="KW-0408">Iron</keyword>
<feature type="binding site" evidence="5">
    <location>
        <position position="434"/>
    </location>
    <ligand>
        <name>Fe(3+)</name>
        <dbReference type="ChEBI" id="CHEBI:29034"/>
        <label>1</label>
    </ligand>
</feature>
<feature type="disulfide bond" evidence="6">
    <location>
        <begin position="33"/>
        <end position="69"/>
    </location>
</feature>